<organism evidence="2 3">
    <name type="scientific">Rubripirellula amarantea</name>
    <dbReference type="NCBI Taxonomy" id="2527999"/>
    <lineage>
        <taxon>Bacteria</taxon>
        <taxon>Pseudomonadati</taxon>
        <taxon>Planctomycetota</taxon>
        <taxon>Planctomycetia</taxon>
        <taxon>Pirellulales</taxon>
        <taxon>Pirellulaceae</taxon>
        <taxon>Rubripirellula</taxon>
    </lineage>
</organism>
<dbReference type="OrthoDB" id="7861542at2"/>
<evidence type="ECO:0000259" key="1">
    <source>
        <dbReference type="Pfam" id="PF04994"/>
    </source>
</evidence>
<dbReference type="Pfam" id="PF04994">
    <property type="entry name" value="TfoX_C"/>
    <property type="match status" value="1"/>
</dbReference>
<evidence type="ECO:0000313" key="3">
    <source>
        <dbReference type="Proteomes" id="UP000316598"/>
    </source>
</evidence>
<feature type="domain" description="TfoX C-terminal" evidence="1">
    <location>
        <begin position="8"/>
        <end position="94"/>
    </location>
</feature>
<dbReference type="Gene3D" id="1.10.150.20">
    <property type="entry name" value="5' to 3' exonuclease, C-terminal subdomain"/>
    <property type="match status" value="1"/>
</dbReference>
<sequence>MPDDCTPIAQLRNLGVACERDLNAVQIYTLGDIKELGIEKTFEVLMLGRIARGARHRNGGGTTFNAVYLYALYGAVHDIDWRAIPDVKKSRFKELTARMRKEHGS</sequence>
<accession>A0A5C5WNJ3</accession>
<gene>
    <name evidence="2" type="ORF">Pla22_00180</name>
</gene>
<dbReference type="RefSeq" id="WP_146512778.1">
    <property type="nucleotide sequence ID" value="NZ_SJPI01000001.1"/>
</dbReference>
<name>A0A5C5WNJ3_9BACT</name>
<keyword evidence="3" id="KW-1185">Reference proteome</keyword>
<dbReference type="InterPro" id="IPR007077">
    <property type="entry name" value="TfoX_C"/>
</dbReference>
<dbReference type="EMBL" id="SJPI01000001">
    <property type="protein sequence ID" value="TWT52394.1"/>
    <property type="molecule type" value="Genomic_DNA"/>
</dbReference>
<dbReference type="Proteomes" id="UP000316598">
    <property type="component" value="Unassembled WGS sequence"/>
</dbReference>
<protein>
    <recommendedName>
        <fullName evidence="1">TfoX C-terminal domain-containing protein</fullName>
    </recommendedName>
</protein>
<proteinExistence type="predicted"/>
<reference evidence="2 3" key="1">
    <citation type="submission" date="2019-02" db="EMBL/GenBank/DDBJ databases">
        <title>Deep-cultivation of Planctomycetes and their phenomic and genomic characterization uncovers novel biology.</title>
        <authorList>
            <person name="Wiegand S."/>
            <person name="Jogler M."/>
            <person name="Boedeker C."/>
            <person name="Pinto D."/>
            <person name="Vollmers J."/>
            <person name="Rivas-Marin E."/>
            <person name="Kohn T."/>
            <person name="Peeters S.H."/>
            <person name="Heuer A."/>
            <person name="Rast P."/>
            <person name="Oberbeckmann S."/>
            <person name="Bunk B."/>
            <person name="Jeske O."/>
            <person name="Meyerdierks A."/>
            <person name="Storesund J.E."/>
            <person name="Kallscheuer N."/>
            <person name="Luecker S."/>
            <person name="Lage O.M."/>
            <person name="Pohl T."/>
            <person name="Merkel B.J."/>
            <person name="Hornburger P."/>
            <person name="Mueller R.-W."/>
            <person name="Bruemmer F."/>
            <person name="Labrenz M."/>
            <person name="Spormann A.M."/>
            <person name="Op Den Camp H."/>
            <person name="Overmann J."/>
            <person name="Amann R."/>
            <person name="Jetten M.S.M."/>
            <person name="Mascher T."/>
            <person name="Medema M.H."/>
            <person name="Devos D.P."/>
            <person name="Kaster A.-K."/>
            <person name="Ovreas L."/>
            <person name="Rohde M."/>
            <person name="Galperin M.Y."/>
            <person name="Jogler C."/>
        </authorList>
    </citation>
    <scope>NUCLEOTIDE SEQUENCE [LARGE SCALE GENOMIC DNA]</scope>
    <source>
        <strain evidence="2 3">Pla22</strain>
    </source>
</reference>
<comment type="caution">
    <text evidence="2">The sequence shown here is derived from an EMBL/GenBank/DDBJ whole genome shotgun (WGS) entry which is preliminary data.</text>
</comment>
<dbReference type="AlphaFoldDB" id="A0A5C5WNJ3"/>
<evidence type="ECO:0000313" key="2">
    <source>
        <dbReference type="EMBL" id="TWT52394.1"/>
    </source>
</evidence>